<evidence type="ECO:0000256" key="3">
    <source>
        <dbReference type="ARBA" id="ARBA00035646"/>
    </source>
</evidence>
<evidence type="ECO:0000313" key="7">
    <source>
        <dbReference type="Proteomes" id="UP001597018"/>
    </source>
</evidence>
<accession>A0ABW3FR58</accession>
<organism evidence="6 7">
    <name type="scientific">Saccharopolyspora rosea</name>
    <dbReference type="NCBI Taxonomy" id="524884"/>
    <lineage>
        <taxon>Bacteria</taxon>
        <taxon>Bacillati</taxon>
        <taxon>Actinomycetota</taxon>
        <taxon>Actinomycetes</taxon>
        <taxon>Pseudonocardiales</taxon>
        <taxon>Pseudonocardiaceae</taxon>
        <taxon>Saccharopolyspora</taxon>
    </lineage>
</organism>
<comment type="similarity">
    <text evidence="3 4">Belongs to the gas vesicle GvpA family.</text>
</comment>
<reference evidence="7" key="1">
    <citation type="journal article" date="2019" name="Int. J. Syst. Evol. Microbiol.">
        <title>The Global Catalogue of Microorganisms (GCM) 10K type strain sequencing project: providing services to taxonomists for standard genome sequencing and annotation.</title>
        <authorList>
            <consortium name="The Broad Institute Genomics Platform"/>
            <consortium name="The Broad Institute Genome Sequencing Center for Infectious Disease"/>
            <person name="Wu L."/>
            <person name="Ma J."/>
        </authorList>
    </citation>
    <scope>NUCLEOTIDE SEQUENCE [LARGE SCALE GENOMIC DNA]</scope>
    <source>
        <strain evidence="7">CCUG 56401</strain>
    </source>
</reference>
<comment type="subcellular location">
    <subcellularLocation>
        <location evidence="2 4">Gas vesicle shell</location>
    </subcellularLocation>
</comment>
<dbReference type="InterPro" id="IPR047870">
    <property type="entry name" value="Gas_vesicle_GvpA"/>
</dbReference>
<keyword evidence="1 4" id="KW-0304">Gas vesicle</keyword>
<dbReference type="Proteomes" id="UP001597018">
    <property type="component" value="Unassembled WGS sequence"/>
</dbReference>
<proteinExistence type="inferred from homology"/>
<protein>
    <recommendedName>
        <fullName evidence="4">Gas vesicle protein A</fullName>
        <shortName evidence="4">GVP</shortName>
    </recommendedName>
</protein>
<dbReference type="RefSeq" id="WP_380757881.1">
    <property type="nucleotide sequence ID" value="NZ_BAABLT010000006.1"/>
</dbReference>
<dbReference type="PROSITE" id="PS00669">
    <property type="entry name" value="GAS_VESICLE_A_2"/>
    <property type="match status" value="1"/>
</dbReference>
<dbReference type="PANTHER" id="PTHR35344:SF4">
    <property type="entry name" value="GAS VESICLE PROTEIN A1"/>
    <property type="match status" value="1"/>
</dbReference>
<comment type="function">
    <text evidence="4">Gas vesicles are hollow, gas filled proteinaceous nanostructures found in some microorganisms. During planktonic growth they allow positioning of the organism at a favorable depth for light or nutrient acquisition. GvpA forms the protein shell.</text>
</comment>
<dbReference type="PANTHER" id="PTHR35344">
    <property type="entry name" value="GAS VESICLE STRUCTURAL PROTEIN 2-RELATED"/>
    <property type="match status" value="1"/>
</dbReference>
<dbReference type="InterPro" id="IPR000638">
    <property type="entry name" value="Gas-vesicle_GvpA-like"/>
</dbReference>
<evidence type="ECO:0000256" key="4">
    <source>
        <dbReference type="HAMAP-Rule" id="MF_00576"/>
    </source>
</evidence>
<name>A0ABW3FR58_9PSEU</name>
<dbReference type="Pfam" id="PF00741">
    <property type="entry name" value="Gas_vesicle"/>
    <property type="match status" value="1"/>
</dbReference>
<dbReference type="HAMAP" id="MF_00576">
    <property type="entry name" value="Gas_vesicle_A"/>
    <property type="match status" value="1"/>
</dbReference>
<dbReference type="InterPro" id="IPR018493">
    <property type="entry name" value="GvpA-like_CS"/>
</dbReference>
<gene>
    <name evidence="6" type="primary">gvpJ</name>
    <name evidence="4" type="synonym">gvpA</name>
    <name evidence="6" type="ORF">ACFQ16_12850</name>
</gene>
<feature type="region of interest" description="Disordered" evidence="5">
    <location>
        <begin position="79"/>
        <end position="142"/>
    </location>
</feature>
<evidence type="ECO:0000256" key="1">
    <source>
        <dbReference type="ARBA" id="ARBA00022987"/>
    </source>
</evidence>
<keyword evidence="7" id="KW-1185">Reference proteome</keyword>
<dbReference type="InterPro" id="IPR050530">
    <property type="entry name" value="GvpA"/>
</dbReference>
<evidence type="ECO:0000256" key="5">
    <source>
        <dbReference type="SAM" id="MobiDB-lite"/>
    </source>
</evidence>
<evidence type="ECO:0000256" key="2">
    <source>
        <dbReference type="ARBA" id="ARBA00035629"/>
    </source>
</evidence>
<feature type="compositionally biased region" description="Basic and acidic residues" evidence="5">
    <location>
        <begin position="111"/>
        <end position="131"/>
    </location>
</feature>
<dbReference type="NCBIfam" id="NF006872">
    <property type="entry name" value="PRK09368.1"/>
    <property type="match status" value="1"/>
</dbReference>
<dbReference type="EMBL" id="JBHTIW010000008">
    <property type="protein sequence ID" value="MFD0920635.1"/>
    <property type="molecule type" value="Genomic_DNA"/>
</dbReference>
<sequence length="142" mass="15251">MTVATNDQQGGQSAVSRQQASSLADVVDLILEKGLVIDAFARVSLVGIELVTIDARVVVASVDTYLRFADATNRLDLHEKGGKDLPELVEGVTEGASQAGAAGKTKGMIDAAKDKFDEFRGEDERETEPARPGHGSRKERRR</sequence>
<comment type="subunit">
    <text evidence="4">The gas vesicle shell is 2 nm thick and consists of a single layer of this protein. It forms helical ribs nearly perpendicular to the long axis of the vesicle.</text>
</comment>
<evidence type="ECO:0000313" key="6">
    <source>
        <dbReference type="EMBL" id="MFD0920635.1"/>
    </source>
</evidence>
<comment type="caution">
    <text evidence="6">The sequence shown here is derived from an EMBL/GenBank/DDBJ whole genome shotgun (WGS) entry which is preliminary data.</text>
</comment>